<organism evidence="1 2">
    <name type="scientific">Thermoproteus sp. AZ2</name>
    <dbReference type="NCBI Taxonomy" id="1609232"/>
    <lineage>
        <taxon>Archaea</taxon>
        <taxon>Thermoproteota</taxon>
        <taxon>Thermoprotei</taxon>
        <taxon>Thermoproteales</taxon>
        <taxon>Thermoproteaceae</taxon>
        <taxon>Thermoproteus</taxon>
    </lineage>
</organism>
<proteinExistence type="predicted"/>
<name>A0ACC6V377_9CREN</name>
<dbReference type="Proteomes" id="UP000033636">
    <property type="component" value="Unassembled WGS sequence"/>
</dbReference>
<comment type="caution">
    <text evidence="1">The sequence shown here is derived from an EMBL/GenBank/DDBJ whole genome shotgun (WGS) entry which is preliminary data.</text>
</comment>
<accession>A0ACC6V377</accession>
<protein>
    <submittedName>
        <fullName evidence="1">Proton-conducting transporter membrane subunit</fullName>
    </submittedName>
</protein>
<dbReference type="EMBL" id="JZWT02000021">
    <property type="protein sequence ID" value="MFB6491095.1"/>
    <property type="molecule type" value="Genomic_DNA"/>
</dbReference>
<gene>
    <name evidence="1" type="ORF">TU35_007645</name>
</gene>
<evidence type="ECO:0000313" key="1">
    <source>
        <dbReference type="EMBL" id="MFB6491095.1"/>
    </source>
</evidence>
<evidence type="ECO:0000313" key="2">
    <source>
        <dbReference type="Proteomes" id="UP000033636"/>
    </source>
</evidence>
<sequence length="414" mass="44031">MIELAIFIAAIALALLAFRLGPAPAVASLLATALEAGRVIDLGELPYIGRVELSFGGLAEPFFLTAALLGALVIAYSKPYVEHRGLGKWFYGVLALYAISLELIVAFENLIMVFLALELSVITAFVLIYYFGYGDRARIAIMFFIWSQIGSIAFLIGAALMGQYAPPYARFAPLASALLVFGLLVKMGTAGVHFWLPWAHAEAPTPLSALLSPVHVGLMAYWIWRLLPLTDVSAYALAAYGAVTAIYGSLLVFREEDMKRALADSTIANMGLLLAAAALGDYRAAAALFIGHALAKASLFMLSGVYVVSQGSRRLGQVKWNSAVMAGAALGLIALAGVFGLSLLGKALLAVSSPAPLAPLLYIALFATAIYNFWLFDKLYKPGRGEFHAPASMEAAVLISAVAAYALMAAIPWL</sequence>
<reference evidence="1" key="1">
    <citation type="submission" date="2024-07" db="EMBL/GenBank/DDBJ databases">
        <title>Metagenome and Metagenome-Assembled Genomes of Archaea from a hot spring from the geothermal field of Los Azufres, Mexico.</title>
        <authorList>
            <person name="Marin-Paredes R."/>
            <person name="Martinez-Romero E."/>
            <person name="Servin-Garciduenas L.E."/>
        </authorList>
    </citation>
    <scope>NUCLEOTIDE SEQUENCE</scope>
</reference>